<dbReference type="Ensembl" id="ENSEAST00005039912.1">
    <property type="protein sequence ID" value="ENSEASP00005035214.1"/>
    <property type="gene ID" value="ENSEASG00005025600.1"/>
</dbReference>
<dbReference type="GeneTree" id="ENSGT00950000183118"/>
<dbReference type="GO" id="GO:0005977">
    <property type="term" value="P:glycogen metabolic process"/>
    <property type="evidence" value="ECO:0007669"/>
    <property type="project" value="UniProtKB-KW"/>
</dbReference>
<keyword evidence="6 8" id="KW-0636">Prenylation</keyword>
<reference evidence="10 11" key="1">
    <citation type="journal article" date="2020" name="Nat. Commun.">
        <title>Donkey genomes provide new insights into domestication and selection for coat color.</title>
        <authorList>
            <person name="Wang"/>
            <person name="C."/>
            <person name="Li"/>
            <person name="H."/>
            <person name="Guo"/>
            <person name="Y."/>
            <person name="Huang"/>
            <person name="J."/>
            <person name="Sun"/>
            <person name="Y."/>
            <person name="Min"/>
            <person name="J."/>
            <person name="Wang"/>
            <person name="J."/>
            <person name="Fang"/>
            <person name="X."/>
            <person name="Zhao"/>
            <person name="Z."/>
            <person name="Wang"/>
            <person name="S."/>
            <person name="Zhang"/>
            <person name="Y."/>
            <person name="Liu"/>
            <person name="Q."/>
            <person name="Jiang"/>
            <person name="Q."/>
            <person name="Wang"/>
            <person name="X."/>
            <person name="Guo"/>
            <person name="Y."/>
            <person name="Yang"/>
            <person name="C."/>
            <person name="Wang"/>
            <person name="Y."/>
            <person name="Tian"/>
            <person name="F."/>
            <person name="Zhuang"/>
            <person name="G."/>
            <person name="Fan"/>
            <person name="Y."/>
            <person name="Gao"/>
            <person name="Q."/>
            <person name="Li"/>
            <person name="Y."/>
            <person name="Ju"/>
            <person name="Z."/>
            <person name="Li"/>
            <person name="J."/>
            <person name="Li"/>
            <person name="R."/>
            <person name="Hou"/>
            <person name="M."/>
            <person name="Yang"/>
            <person name="G."/>
            <person name="Liu"/>
            <person name="G."/>
            <person name="Liu"/>
            <person name="W."/>
            <person name="Guo"/>
            <person name="J."/>
            <person name="Pan"/>
            <person name="S."/>
            <person name="Fan"/>
            <person name="G."/>
            <person name="Zhang"/>
            <person name="W."/>
            <person name="Zhang"/>
            <person name="R."/>
            <person name="Yu"/>
            <person name="J."/>
            <person name="Zhang"/>
            <person name="X."/>
            <person name="Yin"/>
            <person name="Q."/>
            <person name="Ji"/>
            <person name="C."/>
            <person name="Jin"/>
            <person name="Y."/>
            <person name="Yue"/>
            <person name="G."/>
            <person name="Liu"/>
            <person name="M."/>
            <person name="Xu"/>
            <person name="J."/>
            <person name="Liu"/>
            <person name="S."/>
            <person name="Jordana"/>
            <person name="J."/>
            <person name="Noce"/>
            <person name="A."/>
            <person name="Amills"/>
            <person name="M."/>
            <person name="Wu"/>
            <person name="D.D."/>
            <person name="Li"/>
            <person name="S."/>
            <person name="Zhou"/>
            <person name="X. and Zhong"/>
            <person name="J."/>
        </authorList>
    </citation>
    <scope>NUCLEOTIDE SEQUENCE [LARGE SCALE GENOMIC DNA]</scope>
</reference>
<organism evidence="10 11">
    <name type="scientific">Equus asinus</name>
    <name type="common">Donkey</name>
    <name type="synonym">Equus africanus asinus</name>
    <dbReference type="NCBI Taxonomy" id="9793"/>
    <lineage>
        <taxon>Eukaryota</taxon>
        <taxon>Metazoa</taxon>
        <taxon>Chordata</taxon>
        <taxon>Craniata</taxon>
        <taxon>Vertebrata</taxon>
        <taxon>Euteleostomi</taxon>
        <taxon>Mammalia</taxon>
        <taxon>Eutheria</taxon>
        <taxon>Laurasiatheria</taxon>
        <taxon>Perissodactyla</taxon>
        <taxon>Equidae</taxon>
        <taxon>Equus</taxon>
    </lineage>
</organism>
<comment type="pathway">
    <text evidence="2 8">Glycan biosynthesis; glycogen metabolism.</text>
</comment>
<evidence type="ECO:0000256" key="8">
    <source>
        <dbReference type="RuleBase" id="RU364123"/>
    </source>
</evidence>
<evidence type="ECO:0000256" key="1">
    <source>
        <dbReference type="ARBA" id="ARBA00004342"/>
    </source>
</evidence>
<evidence type="ECO:0000259" key="9">
    <source>
        <dbReference type="Pfam" id="PF00723"/>
    </source>
</evidence>
<reference evidence="10" key="3">
    <citation type="submission" date="2025-09" db="UniProtKB">
        <authorList>
            <consortium name="Ensembl"/>
        </authorList>
    </citation>
    <scope>IDENTIFICATION</scope>
</reference>
<evidence type="ECO:0000256" key="3">
    <source>
        <dbReference type="ARBA" id="ARBA00007128"/>
    </source>
</evidence>
<comment type="subcellular location">
    <subcellularLocation>
        <location evidence="1 8">Cell membrane</location>
        <topology evidence="1 8">Lipid-anchor</topology>
        <orientation evidence="1 8">Cytoplasmic side</orientation>
    </subcellularLocation>
</comment>
<accession>A0A9L0I559</accession>
<keyword evidence="8" id="KW-0472">Membrane</keyword>
<evidence type="ECO:0000313" key="11">
    <source>
        <dbReference type="Proteomes" id="UP000694387"/>
    </source>
</evidence>
<dbReference type="SUPFAM" id="SSF48208">
    <property type="entry name" value="Six-hairpin glycosidases"/>
    <property type="match status" value="1"/>
</dbReference>
<evidence type="ECO:0000256" key="4">
    <source>
        <dbReference type="ARBA" id="ARBA00022600"/>
    </source>
</evidence>
<name>A0A9L0I559_EQUAS</name>
<evidence type="ECO:0000256" key="5">
    <source>
        <dbReference type="ARBA" id="ARBA00022860"/>
    </source>
</evidence>
<dbReference type="AlphaFoldDB" id="A0A9L0I559"/>
<sequence>MRSRSNSGVRLDGYARLVQQTILCYQNPVTGLLSASHEQKDAWVRDNIYSILAVWGLGMAYRKNADRDEDKAKAYELEQVMLAGTCFFPQVDKVEKFKHTQSTKDSLHAKYNTATCSTVVGDDQWGHLQVDATSLFLLFLAQMTASGEPGPFEPVVKGVTIQKGRGGAGIDQYSK</sequence>
<keyword evidence="5 8" id="KW-0112">Calmodulin-binding</keyword>
<evidence type="ECO:0000256" key="2">
    <source>
        <dbReference type="ARBA" id="ARBA00005131"/>
    </source>
</evidence>
<keyword evidence="8" id="KW-0449">Lipoprotein</keyword>
<keyword evidence="11" id="KW-1185">Reference proteome</keyword>
<keyword evidence="4 8" id="KW-0321">Glycogen metabolism</keyword>
<dbReference type="InterPro" id="IPR008734">
    <property type="entry name" value="PHK_A/B_su"/>
</dbReference>
<feature type="domain" description="GH15-like" evidence="9">
    <location>
        <begin position="8"/>
        <end position="150"/>
    </location>
</feature>
<evidence type="ECO:0000256" key="7">
    <source>
        <dbReference type="ARBA" id="ARBA00025890"/>
    </source>
</evidence>
<comment type="similarity">
    <text evidence="3 8">Belongs to the phosphorylase b kinase regulatory chain family.</text>
</comment>
<keyword evidence="8" id="KW-0119">Carbohydrate metabolism</keyword>
<dbReference type="Pfam" id="PF00723">
    <property type="entry name" value="Glyco_hydro_15"/>
    <property type="match status" value="1"/>
</dbReference>
<protein>
    <recommendedName>
        <fullName evidence="8">Phosphorylase b kinase regulatory subunit</fullName>
    </recommendedName>
</protein>
<dbReference type="PANTHER" id="PTHR10749">
    <property type="entry name" value="PHOSPHORYLASE B KINASE REGULATORY SUBUNIT"/>
    <property type="match status" value="1"/>
</dbReference>
<dbReference type="PANTHER" id="PTHR10749:SF5">
    <property type="entry name" value="PHOSPHORYLASE B KINASE REGULATORY SUBUNIT ALPHA, LIVER ISOFORM"/>
    <property type="match status" value="1"/>
</dbReference>
<comment type="subunit">
    <text evidence="7 8">Hexadecamer of 4 heterotetramers, each composed of alpha, beta, gamma, and delta subunits. Alpha (PHKA1 or PHKA2) and beta (PHKB) are regulatory subunits, gamma (PHKG1 or PHKG2) is the catalytic subunit, and delta is calmodulin.</text>
</comment>
<dbReference type="InterPro" id="IPR008928">
    <property type="entry name" value="6-hairpin_glycosidase_sf"/>
</dbReference>
<dbReference type="GO" id="GO:0005964">
    <property type="term" value="C:phosphorylase kinase complex"/>
    <property type="evidence" value="ECO:0007669"/>
    <property type="project" value="TreeGrafter"/>
</dbReference>
<keyword evidence="8" id="KW-1003">Cell membrane</keyword>
<dbReference type="InterPro" id="IPR011613">
    <property type="entry name" value="GH15-like"/>
</dbReference>
<evidence type="ECO:0000256" key="6">
    <source>
        <dbReference type="ARBA" id="ARBA00023289"/>
    </source>
</evidence>
<comment type="function">
    <text evidence="8">Phosphorylase b kinase catalyzes the phosphorylation of serine in certain substrates, including troponin I.</text>
</comment>
<evidence type="ECO:0000313" key="10">
    <source>
        <dbReference type="Ensembl" id="ENSEASP00005035214.1"/>
    </source>
</evidence>
<reference evidence="10" key="2">
    <citation type="submission" date="2025-08" db="UniProtKB">
        <authorList>
            <consortium name="Ensembl"/>
        </authorList>
    </citation>
    <scope>IDENTIFICATION</scope>
</reference>
<dbReference type="GO" id="GO:0005886">
    <property type="term" value="C:plasma membrane"/>
    <property type="evidence" value="ECO:0007669"/>
    <property type="project" value="UniProtKB-SubCell"/>
</dbReference>
<dbReference type="Proteomes" id="UP000694387">
    <property type="component" value="Chromosome X"/>
</dbReference>
<dbReference type="GO" id="GO:0005516">
    <property type="term" value="F:calmodulin binding"/>
    <property type="evidence" value="ECO:0007669"/>
    <property type="project" value="UniProtKB-KW"/>
</dbReference>
<proteinExistence type="inferred from homology"/>
<gene>
    <name evidence="10" type="primary">PHKA2</name>
</gene>